<gene>
    <name evidence="8" type="ORF">M430DRAFT_29804</name>
</gene>
<dbReference type="GO" id="GO:0000390">
    <property type="term" value="P:spliceosomal complex disassembly"/>
    <property type="evidence" value="ECO:0007669"/>
    <property type="project" value="TreeGrafter"/>
</dbReference>
<dbReference type="InterPro" id="IPR001623">
    <property type="entry name" value="DnaJ_domain"/>
</dbReference>
<feature type="compositionally biased region" description="Basic and acidic residues" evidence="6">
    <location>
        <begin position="276"/>
        <end position="288"/>
    </location>
</feature>
<dbReference type="PANTHER" id="PTHR44313">
    <property type="entry name" value="DNAJ HOMOLOG SUBFAMILY C MEMBER 17"/>
    <property type="match status" value="1"/>
</dbReference>
<evidence type="ECO:0000256" key="5">
    <source>
        <dbReference type="ARBA" id="ARBA00023242"/>
    </source>
</evidence>
<dbReference type="STRING" id="857342.A0A2T3AX61"/>
<dbReference type="InterPro" id="IPR052094">
    <property type="entry name" value="Pre-mRNA-splicing_ERAD"/>
</dbReference>
<dbReference type="Gene3D" id="1.10.287.110">
    <property type="entry name" value="DnaJ domain"/>
    <property type="match status" value="1"/>
</dbReference>
<feature type="region of interest" description="Disordered" evidence="6">
    <location>
        <begin position="182"/>
        <end position="363"/>
    </location>
</feature>
<dbReference type="GO" id="GO:0005681">
    <property type="term" value="C:spliceosomal complex"/>
    <property type="evidence" value="ECO:0007669"/>
    <property type="project" value="TreeGrafter"/>
</dbReference>
<evidence type="ECO:0000256" key="4">
    <source>
        <dbReference type="ARBA" id="ARBA00023186"/>
    </source>
</evidence>
<sequence>MTASTSTPPIHWFGQPVRVPSASPSAEAHALVSLRPQAGQEWGSEEEIGLIPYAKRSPATEGSALCSVTLTSSARSRLAPITMSNNDLLKWVTSDVDFYELLGVTFENCSESELRRAYRRTALKYHPDKVGKDFDPAKYELFQAANDVLSDPELKAKYDNHRNAKLQKQRANELFEGRRRQMKEDLEARERGGIATAGLKRPREDDAQSQVQQELRKLAEEGRKRRAARASMMGESASAATSSPAPPSPEKKPAAAPAPAQDPNAGEQPEEDEVERLERLIREAEQAKAKRKAEKKARKSGIFVPVDSPSVGGSAEAGEKLADRDTATPTKRPDIFKGLKADEKSSASPRFSFSPNTPKSKDFAATMARLKAAEKQRMEDEIRQRESEMA</sequence>
<evidence type="ECO:0000256" key="3">
    <source>
        <dbReference type="ARBA" id="ARBA00022490"/>
    </source>
</evidence>
<dbReference type="PANTHER" id="PTHR44313:SF1">
    <property type="entry name" value="DNAJ HOMOLOG SUBFAMILY C MEMBER 17"/>
    <property type="match status" value="1"/>
</dbReference>
<protein>
    <recommendedName>
        <fullName evidence="7">J domain-containing protein</fullName>
    </recommendedName>
</protein>
<dbReference type="EMBL" id="KZ679014">
    <property type="protein sequence ID" value="PSS13262.1"/>
    <property type="molecule type" value="Genomic_DNA"/>
</dbReference>
<dbReference type="OrthoDB" id="376357at2759"/>
<feature type="domain" description="J" evidence="7">
    <location>
        <begin position="97"/>
        <end position="162"/>
    </location>
</feature>
<dbReference type="SUPFAM" id="SSF46565">
    <property type="entry name" value="Chaperone J-domain"/>
    <property type="match status" value="1"/>
</dbReference>
<dbReference type="SMART" id="SM00271">
    <property type="entry name" value="DnaJ"/>
    <property type="match status" value="1"/>
</dbReference>
<dbReference type="GeneID" id="36573986"/>
<feature type="compositionally biased region" description="Basic and acidic residues" evidence="6">
    <location>
        <begin position="182"/>
        <end position="192"/>
    </location>
</feature>
<dbReference type="Pfam" id="PF00226">
    <property type="entry name" value="DnaJ"/>
    <property type="match status" value="1"/>
</dbReference>
<dbReference type="CDD" id="cd06257">
    <property type="entry name" value="DnaJ"/>
    <property type="match status" value="1"/>
</dbReference>
<accession>A0A2T3AX61</accession>
<feature type="compositionally biased region" description="Basic residues" evidence="6">
    <location>
        <begin position="289"/>
        <end position="299"/>
    </location>
</feature>
<proteinExistence type="predicted"/>
<evidence type="ECO:0000313" key="9">
    <source>
        <dbReference type="Proteomes" id="UP000241818"/>
    </source>
</evidence>
<dbReference type="RefSeq" id="XP_024719253.1">
    <property type="nucleotide sequence ID" value="XM_024865905.1"/>
</dbReference>
<reference evidence="8 9" key="1">
    <citation type="journal article" date="2018" name="New Phytol.">
        <title>Comparative genomics and transcriptomics depict ericoid mycorrhizal fungi as versatile saprotrophs and plant mutualists.</title>
        <authorList>
            <person name="Martino E."/>
            <person name="Morin E."/>
            <person name="Grelet G.A."/>
            <person name="Kuo A."/>
            <person name="Kohler A."/>
            <person name="Daghino S."/>
            <person name="Barry K.W."/>
            <person name="Cichocki N."/>
            <person name="Clum A."/>
            <person name="Dockter R.B."/>
            <person name="Hainaut M."/>
            <person name="Kuo R.C."/>
            <person name="LaButti K."/>
            <person name="Lindahl B.D."/>
            <person name="Lindquist E.A."/>
            <person name="Lipzen A."/>
            <person name="Khouja H.R."/>
            <person name="Magnuson J."/>
            <person name="Murat C."/>
            <person name="Ohm R.A."/>
            <person name="Singer S.W."/>
            <person name="Spatafora J.W."/>
            <person name="Wang M."/>
            <person name="Veneault-Fourrey C."/>
            <person name="Henrissat B."/>
            <person name="Grigoriev I.V."/>
            <person name="Martin F.M."/>
            <person name="Perotto S."/>
        </authorList>
    </citation>
    <scope>NUCLEOTIDE SEQUENCE [LARGE SCALE GENOMIC DNA]</scope>
    <source>
        <strain evidence="8 9">ATCC 22711</strain>
    </source>
</reference>
<dbReference type="InParanoid" id="A0A2T3AX61"/>
<dbReference type="GO" id="GO:0005737">
    <property type="term" value="C:cytoplasm"/>
    <property type="evidence" value="ECO:0007669"/>
    <property type="project" value="UniProtKB-SubCell"/>
</dbReference>
<keyword evidence="4" id="KW-0143">Chaperone</keyword>
<evidence type="ECO:0000313" key="8">
    <source>
        <dbReference type="EMBL" id="PSS13262.1"/>
    </source>
</evidence>
<dbReference type="PROSITE" id="PS50076">
    <property type="entry name" value="DNAJ_2"/>
    <property type="match status" value="1"/>
</dbReference>
<feature type="compositionally biased region" description="Polar residues" evidence="6">
    <location>
        <begin position="346"/>
        <end position="358"/>
    </location>
</feature>
<keyword evidence="3" id="KW-0963">Cytoplasm</keyword>
<feature type="compositionally biased region" description="Basic and acidic residues" evidence="6">
    <location>
        <begin position="317"/>
        <end position="345"/>
    </location>
</feature>
<evidence type="ECO:0000256" key="2">
    <source>
        <dbReference type="ARBA" id="ARBA00004496"/>
    </source>
</evidence>
<dbReference type="Proteomes" id="UP000241818">
    <property type="component" value="Unassembled WGS sequence"/>
</dbReference>
<feature type="compositionally biased region" description="Basic and acidic residues" evidence="6">
    <location>
        <begin position="214"/>
        <end position="223"/>
    </location>
</feature>
<comment type="subcellular location">
    <subcellularLocation>
        <location evidence="2">Cytoplasm</location>
    </subcellularLocation>
    <subcellularLocation>
        <location evidence="1">Nucleus</location>
    </subcellularLocation>
</comment>
<keyword evidence="9" id="KW-1185">Reference proteome</keyword>
<dbReference type="AlphaFoldDB" id="A0A2T3AX61"/>
<keyword evidence="5" id="KW-0539">Nucleus</keyword>
<name>A0A2T3AX61_AMORE</name>
<evidence type="ECO:0000259" key="7">
    <source>
        <dbReference type="PROSITE" id="PS50076"/>
    </source>
</evidence>
<evidence type="ECO:0000256" key="6">
    <source>
        <dbReference type="SAM" id="MobiDB-lite"/>
    </source>
</evidence>
<evidence type="ECO:0000256" key="1">
    <source>
        <dbReference type="ARBA" id="ARBA00004123"/>
    </source>
</evidence>
<dbReference type="InterPro" id="IPR036869">
    <property type="entry name" value="J_dom_sf"/>
</dbReference>
<organism evidence="8 9">
    <name type="scientific">Amorphotheca resinae ATCC 22711</name>
    <dbReference type="NCBI Taxonomy" id="857342"/>
    <lineage>
        <taxon>Eukaryota</taxon>
        <taxon>Fungi</taxon>
        <taxon>Dikarya</taxon>
        <taxon>Ascomycota</taxon>
        <taxon>Pezizomycotina</taxon>
        <taxon>Leotiomycetes</taxon>
        <taxon>Helotiales</taxon>
        <taxon>Amorphothecaceae</taxon>
        <taxon>Amorphotheca</taxon>
    </lineage>
</organism>